<dbReference type="Proteomes" id="UP000241639">
    <property type="component" value="Unassembled WGS sequence"/>
</dbReference>
<evidence type="ECO:0000256" key="5">
    <source>
        <dbReference type="ARBA" id="ARBA00023136"/>
    </source>
</evidence>
<keyword evidence="9" id="KW-1185">Reference proteome</keyword>
<evidence type="ECO:0000313" key="8">
    <source>
        <dbReference type="EMBL" id="PTM57870.1"/>
    </source>
</evidence>
<proteinExistence type="predicted"/>
<dbReference type="Pfam" id="PF07690">
    <property type="entry name" value="MFS_1"/>
    <property type="match status" value="1"/>
</dbReference>
<dbReference type="RefSeq" id="WP_211316578.1">
    <property type="nucleotide sequence ID" value="NZ_PZZP01000001.1"/>
</dbReference>
<feature type="transmembrane region" description="Helical" evidence="6">
    <location>
        <begin position="167"/>
        <end position="185"/>
    </location>
</feature>
<reference evidence="8 9" key="1">
    <citation type="submission" date="2018-04" db="EMBL/GenBank/DDBJ databases">
        <title>Genomic Encyclopedia of Archaeal and Bacterial Type Strains, Phase II (KMG-II): from individual species to whole genera.</title>
        <authorList>
            <person name="Goeker M."/>
        </authorList>
    </citation>
    <scope>NUCLEOTIDE SEQUENCE [LARGE SCALE GENOMIC DNA]</scope>
    <source>
        <strain evidence="8 9">DSM 45169</strain>
    </source>
</reference>
<gene>
    <name evidence="8" type="ORF">C8J48_0435</name>
</gene>
<feature type="transmembrane region" description="Helical" evidence="6">
    <location>
        <begin position="101"/>
        <end position="125"/>
    </location>
</feature>
<feature type="domain" description="Major facilitator superfamily (MFS) profile" evidence="7">
    <location>
        <begin position="8"/>
        <end position="403"/>
    </location>
</feature>
<dbReference type="SUPFAM" id="SSF103473">
    <property type="entry name" value="MFS general substrate transporter"/>
    <property type="match status" value="1"/>
</dbReference>
<dbReference type="AlphaFoldDB" id="A0A2T4Z7K5"/>
<feature type="transmembrane region" description="Helical" evidence="6">
    <location>
        <begin position="380"/>
        <end position="398"/>
    </location>
</feature>
<comment type="subcellular location">
    <subcellularLocation>
        <location evidence="1">Cell membrane</location>
        <topology evidence="1">Multi-pass membrane protein</topology>
    </subcellularLocation>
</comment>
<feature type="transmembrane region" description="Helical" evidence="6">
    <location>
        <begin position="134"/>
        <end position="155"/>
    </location>
</feature>
<protein>
    <submittedName>
        <fullName evidence="8">OFA family oxalate/formate antiporter-like MFS transporter</fullName>
    </submittedName>
</protein>
<feature type="transmembrane region" description="Helical" evidence="6">
    <location>
        <begin position="49"/>
        <end position="68"/>
    </location>
</feature>
<feature type="transmembrane region" description="Helical" evidence="6">
    <location>
        <begin position="348"/>
        <end position="368"/>
    </location>
</feature>
<evidence type="ECO:0000256" key="2">
    <source>
        <dbReference type="ARBA" id="ARBA00022448"/>
    </source>
</evidence>
<dbReference type="EMBL" id="PZZP01000001">
    <property type="protein sequence ID" value="PTM57870.1"/>
    <property type="molecule type" value="Genomic_DNA"/>
</dbReference>
<evidence type="ECO:0000313" key="9">
    <source>
        <dbReference type="Proteomes" id="UP000241639"/>
    </source>
</evidence>
<organism evidence="8 9">
    <name type="scientific">Desmospora activa DSM 45169</name>
    <dbReference type="NCBI Taxonomy" id="1121389"/>
    <lineage>
        <taxon>Bacteria</taxon>
        <taxon>Bacillati</taxon>
        <taxon>Bacillota</taxon>
        <taxon>Bacilli</taxon>
        <taxon>Bacillales</taxon>
        <taxon>Thermoactinomycetaceae</taxon>
        <taxon>Desmospora</taxon>
    </lineage>
</organism>
<dbReference type="PANTHER" id="PTHR11360">
    <property type="entry name" value="MONOCARBOXYLATE TRANSPORTER"/>
    <property type="match status" value="1"/>
</dbReference>
<name>A0A2T4Z7K5_9BACL</name>
<keyword evidence="3 6" id="KW-0812">Transmembrane</keyword>
<keyword evidence="5 6" id="KW-0472">Membrane</keyword>
<feature type="transmembrane region" description="Helical" evidence="6">
    <location>
        <begin position="75"/>
        <end position="95"/>
    </location>
</feature>
<dbReference type="GO" id="GO:0005886">
    <property type="term" value="C:plasma membrane"/>
    <property type="evidence" value="ECO:0007669"/>
    <property type="project" value="UniProtKB-SubCell"/>
</dbReference>
<accession>A0A2T4Z7K5</accession>
<evidence type="ECO:0000256" key="3">
    <source>
        <dbReference type="ARBA" id="ARBA00022692"/>
    </source>
</evidence>
<dbReference type="Gene3D" id="1.20.1250.20">
    <property type="entry name" value="MFS general substrate transporter like domains"/>
    <property type="match status" value="2"/>
</dbReference>
<dbReference type="InterPro" id="IPR011701">
    <property type="entry name" value="MFS"/>
</dbReference>
<dbReference type="InterPro" id="IPR020846">
    <property type="entry name" value="MFS_dom"/>
</dbReference>
<dbReference type="InterPro" id="IPR050327">
    <property type="entry name" value="Proton-linked_MCT"/>
</dbReference>
<comment type="caution">
    <text evidence="8">The sequence shown here is derived from an EMBL/GenBank/DDBJ whole genome shotgun (WGS) entry which is preliminary data.</text>
</comment>
<keyword evidence="4 6" id="KW-1133">Transmembrane helix</keyword>
<sequence>MEQVKKTDRWRIVAAAIVMQLALGAVYGWSVFVNPLMNQYGWTRSEVSLAFTLAIFFLGLGTIVGGLLQDRKGPRLVATIAGIFYGLSYLLTAVADSLPLLYLSYGVIGGVAMGMGYIVPVAVLVKWFPDKRGLITGLAVFGYGAGALLMSPVAARLIEIWGLTQTFTLLGVAYLVMVTGAAQFYRNPPTGWSPPGWQPSHQEQSTRANRDFTVKEALKTRQFWMMFAMLFLNVSAGIMIISQASPMGQEIIGLDPVQSAAVVVGTISLFNAVGRIFWAAISDWIGRRQVFVTMFLIQAPLFFLLPHLNGILLFVTATAMIALCYGGGFGTMPSFCADTFGTKNVGGIYGWMLLAWGLAAIPSPLMIARIRELTETYTPALYTIALVLVAASLLPLLIRPPVKEKQIPPSISAKG</sequence>
<dbReference type="GO" id="GO:0022857">
    <property type="term" value="F:transmembrane transporter activity"/>
    <property type="evidence" value="ECO:0007669"/>
    <property type="project" value="InterPro"/>
</dbReference>
<feature type="transmembrane region" description="Helical" evidence="6">
    <location>
        <begin position="311"/>
        <end position="336"/>
    </location>
</feature>
<dbReference type="InterPro" id="IPR036259">
    <property type="entry name" value="MFS_trans_sf"/>
</dbReference>
<dbReference type="PANTHER" id="PTHR11360:SF317">
    <property type="entry name" value="MAJOR FACILITATOR SUPERFAMILY (MFS) PROFILE DOMAIN-CONTAINING PROTEIN-RELATED"/>
    <property type="match status" value="1"/>
</dbReference>
<evidence type="ECO:0000256" key="6">
    <source>
        <dbReference type="SAM" id="Phobius"/>
    </source>
</evidence>
<evidence type="ECO:0000256" key="1">
    <source>
        <dbReference type="ARBA" id="ARBA00004651"/>
    </source>
</evidence>
<evidence type="ECO:0000259" key="7">
    <source>
        <dbReference type="PROSITE" id="PS50850"/>
    </source>
</evidence>
<feature type="transmembrane region" description="Helical" evidence="6">
    <location>
        <begin position="12"/>
        <end position="29"/>
    </location>
</feature>
<dbReference type="CDD" id="cd17353">
    <property type="entry name" value="MFS_OFA_like"/>
    <property type="match status" value="1"/>
</dbReference>
<feature type="transmembrane region" description="Helical" evidence="6">
    <location>
        <begin position="257"/>
        <end position="278"/>
    </location>
</feature>
<evidence type="ECO:0000256" key="4">
    <source>
        <dbReference type="ARBA" id="ARBA00022989"/>
    </source>
</evidence>
<dbReference type="PROSITE" id="PS50850">
    <property type="entry name" value="MFS"/>
    <property type="match status" value="1"/>
</dbReference>
<feature type="transmembrane region" description="Helical" evidence="6">
    <location>
        <begin position="223"/>
        <end position="245"/>
    </location>
</feature>
<keyword evidence="2" id="KW-0813">Transport</keyword>